<gene>
    <name evidence="1" type="ORF">SAMN04488548_136237</name>
</gene>
<name>A0A1H2LG42_9ACTN</name>
<dbReference type="AlphaFoldDB" id="A0A1H2LG42"/>
<dbReference type="Proteomes" id="UP000183180">
    <property type="component" value="Unassembled WGS sequence"/>
</dbReference>
<reference evidence="1 2" key="1">
    <citation type="submission" date="2016-10" db="EMBL/GenBank/DDBJ databases">
        <authorList>
            <person name="de Groot N.N."/>
        </authorList>
    </citation>
    <scope>NUCLEOTIDE SEQUENCE [LARGE SCALE GENOMIC DNA]</scope>
    <source>
        <strain evidence="1 2">DSM 44215</strain>
    </source>
</reference>
<evidence type="ECO:0000313" key="1">
    <source>
        <dbReference type="EMBL" id="SDU79561.1"/>
    </source>
</evidence>
<protein>
    <submittedName>
        <fullName evidence="1">Uncharacterized protein</fullName>
    </submittedName>
</protein>
<accession>A0A1H2LG42</accession>
<dbReference type="OrthoDB" id="4484263at2"/>
<evidence type="ECO:0000313" key="2">
    <source>
        <dbReference type="Proteomes" id="UP000183180"/>
    </source>
</evidence>
<dbReference type="EMBL" id="FNLM01000036">
    <property type="protein sequence ID" value="SDU79561.1"/>
    <property type="molecule type" value="Genomic_DNA"/>
</dbReference>
<sequence length="109" mass="11951">MYIVVAPPEAPTVREPEDLKRLSVVASSRLELAEVTASLRAVGLARDSAEQERLTIDASMLRALASDALLAEPTPQWQSGFDAMLAYAESKGWYRVDTGIVEAHIDWHA</sequence>
<dbReference type="STRING" id="158898.SAMN04488548_136237"/>
<proteinExistence type="predicted"/>
<organism evidence="1 2">
    <name type="scientific">Gordonia westfalica</name>
    <dbReference type="NCBI Taxonomy" id="158898"/>
    <lineage>
        <taxon>Bacteria</taxon>
        <taxon>Bacillati</taxon>
        <taxon>Actinomycetota</taxon>
        <taxon>Actinomycetes</taxon>
        <taxon>Mycobacteriales</taxon>
        <taxon>Gordoniaceae</taxon>
        <taxon>Gordonia</taxon>
    </lineage>
</organism>
<dbReference type="RefSeq" id="WP_074853533.1">
    <property type="nucleotide sequence ID" value="NZ_FNLM01000036.1"/>
</dbReference>